<evidence type="ECO:0008006" key="4">
    <source>
        <dbReference type="Google" id="ProtNLM"/>
    </source>
</evidence>
<dbReference type="PANTHER" id="PTHR32208">
    <property type="entry name" value="SECRETED PROTEIN-RELATED"/>
    <property type="match status" value="1"/>
</dbReference>
<reference evidence="2 3" key="1">
    <citation type="journal article" date="2012" name="ISME J.">
        <title>Nitrification expanded: discovery, physiology and genomics of a nitrite-oxidizing bacterium from the phylum Chloroflexi.</title>
        <authorList>
            <person name="Sorokin D.Y."/>
            <person name="Lucker S."/>
            <person name="Vejmelkova D."/>
            <person name="Kostrikina N.A."/>
            <person name="Kleerebezem R."/>
            <person name="Rijpstra W.I."/>
            <person name="Damste J.S."/>
            <person name="Le Paslier D."/>
            <person name="Muyzer G."/>
            <person name="Wagner M."/>
            <person name="van Loosdrecht M.C."/>
            <person name="Daims H."/>
        </authorList>
    </citation>
    <scope>NUCLEOTIDE SEQUENCE [LARGE SCALE GENOMIC DNA]</scope>
    <source>
        <strain evidence="3">none</strain>
    </source>
</reference>
<protein>
    <recommendedName>
        <fullName evidence="4">Kelch repeat-containing protein</fullName>
    </recommendedName>
</protein>
<keyword evidence="1" id="KW-0812">Transmembrane</keyword>
<dbReference type="InterPro" id="IPR006652">
    <property type="entry name" value="Kelch_1"/>
</dbReference>
<dbReference type="Gene3D" id="2.130.10.80">
    <property type="entry name" value="Galactose oxidase/kelch, beta-propeller"/>
    <property type="match status" value="3"/>
</dbReference>
<feature type="transmembrane region" description="Helical" evidence="1">
    <location>
        <begin position="341"/>
        <end position="361"/>
    </location>
</feature>
<dbReference type="AlphaFoldDB" id="I4EKC3"/>
<evidence type="ECO:0000313" key="3">
    <source>
        <dbReference type="Proteomes" id="UP000004221"/>
    </source>
</evidence>
<dbReference type="InterPro" id="IPR037293">
    <property type="entry name" value="Gal_Oxidase_central_sf"/>
</dbReference>
<accession>I4EKC3</accession>
<dbReference type="SUPFAM" id="SSF50965">
    <property type="entry name" value="Galactose oxidase, central domain"/>
    <property type="match status" value="1"/>
</dbReference>
<keyword evidence="1" id="KW-1133">Transmembrane helix</keyword>
<proteinExistence type="predicted"/>
<keyword evidence="1" id="KW-0472">Membrane</keyword>
<evidence type="ECO:0000256" key="1">
    <source>
        <dbReference type="SAM" id="Phobius"/>
    </source>
</evidence>
<dbReference type="EMBL" id="CAGS01000392">
    <property type="protein sequence ID" value="CCF85135.1"/>
    <property type="molecule type" value="Genomic_DNA"/>
</dbReference>
<dbReference type="Proteomes" id="UP000004221">
    <property type="component" value="Unassembled WGS sequence"/>
</dbReference>
<dbReference type="InterPro" id="IPR011043">
    <property type="entry name" value="Gal_Oxase/kelch_b-propeller"/>
</dbReference>
<sequence>MLNPRYAHTATLLNDGTVLVCGGFGASGVTGGSGESTSGDSLPLAAVERYSPVTGTWTVMEPMNQTHVNHTATLLPDGQVLIADGLGLIDDEEKTLNSVEWFDPATGSWTTGNAGHPRFSASATLLTDGRILLYGGEVITRESGLSPQFSADLLDPATGNTDRVAEGARFWHTATLLSDGTVLLVGGGMAQSFISVPENVTTWFENTRDERFIPATGQRQVTAPMSIRRLGHTATLLPDGTVLIAGGNFYVETQTPYLQLPAQDSLVSTERYQPLPVGPDGAASGSWSNEANLLEARGAHTATLLQDGTVLVAGGGNYSTGEVFDSAERFYPNLPSLGGCLVPLAVGAAVAGGGLFAHRLLRGRRGGSPDRDTQPGCVVK</sequence>
<name>I4EKC3_9BACT</name>
<organism evidence="2 3">
    <name type="scientific">Nitrolancea hollandica Lb</name>
    <dbReference type="NCBI Taxonomy" id="1129897"/>
    <lineage>
        <taxon>Bacteria</taxon>
        <taxon>Pseudomonadati</taxon>
        <taxon>Thermomicrobiota</taxon>
        <taxon>Thermomicrobia</taxon>
        <taxon>Sphaerobacterales</taxon>
        <taxon>Sphaerobacterineae</taxon>
        <taxon>Sphaerobacteraceae</taxon>
        <taxon>Nitrolancea</taxon>
    </lineage>
</organism>
<dbReference type="InterPro" id="IPR015915">
    <property type="entry name" value="Kelch-typ_b-propeller"/>
</dbReference>
<comment type="caution">
    <text evidence="2">The sequence shown here is derived from an EMBL/GenBank/DDBJ whole genome shotgun (WGS) entry which is preliminary data.</text>
</comment>
<dbReference type="Gene3D" id="2.120.10.80">
    <property type="entry name" value="Kelch-type beta propeller"/>
    <property type="match status" value="1"/>
</dbReference>
<gene>
    <name evidence="2" type="ORF">NITHO_4510012</name>
</gene>
<dbReference type="PANTHER" id="PTHR32208:SF21">
    <property type="entry name" value="LOW QUALITY PROTEIN: ALDEHYDE OXIDASE GLOX-LIKE"/>
    <property type="match status" value="1"/>
</dbReference>
<evidence type="ECO:0000313" key="2">
    <source>
        <dbReference type="EMBL" id="CCF85135.1"/>
    </source>
</evidence>
<keyword evidence="3" id="KW-1185">Reference proteome</keyword>
<dbReference type="SMART" id="SM00612">
    <property type="entry name" value="Kelch"/>
    <property type="match status" value="3"/>
</dbReference>